<dbReference type="PANTHER" id="PTHR22814:SF336">
    <property type="entry name" value="HEAVY METAL-ASSOCIATED ISOPRENYLATED PLANT PROTEIN 23"/>
    <property type="match status" value="1"/>
</dbReference>
<dbReference type="InterPro" id="IPR036163">
    <property type="entry name" value="HMA_dom_sf"/>
</dbReference>
<dbReference type="PROSITE" id="PS50846">
    <property type="entry name" value="HMA_2"/>
    <property type="match status" value="1"/>
</dbReference>
<feature type="compositionally biased region" description="Polar residues" evidence="2">
    <location>
        <begin position="326"/>
        <end position="345"/>
    </location>
</feature>
<keyword evidence="5" id="KW-1185">Reference proteome</keyword>
<dbReference type="InterPro" id="IPR006121">
    <property type="entry name" value="HMA_dom"/>
</dbReference>
<dbReference type="Proteomes" id="UP001497512">
    <property type="component" value="Chromosome 14"/>
</dbReference>
<evidence type="ECO:0000256" key="2">
    <source>
        <dbReference type="SAM" id="MobiDB-lite"/>
    </source>
</evidence>
<proteinExistence type="predicted"/>
<name>A0ABP0TSF6_9BRYO</name>
<feature type="region of interest" description="Disordered" evidence="2">
    <location>
        <begin position="217"/>
        <end position="252"/>
    </location>
</feature>
<feature type="region of interest" description="Disordered" evidence="2">
    <location>
        <begin position="318"/>
        <end position="345"/>
    </location>
</feature>
<dbReference type="Pfam" id="PF00403">
    <property type="entry name" value="HMA"/>
    <property type="match status" value="1"/>
</dbReference>
<accession>A0ABP0TSF6</accession>
<evidence type="ECO:0000313" key="4">
    <source>
        <dbReference type="EMBL" id="CAK9203906.1"/>
    </source>
</evidence>
<dbReference type="PANTHER" id="PTHR22814">
    <property type="entry name" value="COPPER TRANSPORT PROTEIN ATOX1-RELATED"/>
    <property type="match status" value="1"/>
</dbReference>
<evidence type="ECO:0000313" key="5">
    <source>
        <dbReference type="Proteomes" id="UP001497512"/>
    </source>
</evidence>
<feature type="domain" description="HMA" evidence="3">
    <location>
        <begin position="255"/>
        <end position="318"/>
    </location>
</feature>
<dbReference type="CDD" id="cd00371">
    <property type="entry name" value="HMA"/>
    <property type="match status" value="1"/>
</dbReference>
<reference evidence="4" key="1">
    <citation type="submission" date="2024-02" db="EMBL/GenBank/DDBJ databases">
        <authorList>
            <consortium name="ELIXIR-Norway"/>
            <consortium name="Elixir Norway"/>
        </authorList>
    </citation>
    <scope>NUCLEOTIDE SEQUENCE</scope>
</reference>
<organism evidence="4 5">
    <name type="scientific">Sphagnum troendelagicum</name>
    <dbReference type="NCBI Taxonomy" id="128251"/>
    <lineage>
        <taxon>Eukaryota</taxon>
        <taxon>Viridiplantae</taxon>
        <taxon>Streptophyta</taxon>
        <taxon>Embryophyta</taxon>
        <taxon>Bryophyta</taxon>
        <taxon>Sphagnophytina</taxon>
        <taxon>Sphagnopsida</taxon>
        <taxon>Sphagnales</taxon>
        <taxon>Sphagnaceae</taxon>
        <taxon>Sphagnum</taxon>
    </lineage>
</organism>
<dbReference type="Gene3D" id="3.30.70.100">
    <property type="match status" value="1"/>
</dbReference>
<evidence type="ECO:0000256" key="1">
    <source>
        <dbReference type="ARBA" id="ARBA00022723"/>
    </source>
</evidence>
<keyword evidence="1" id="KW-0479">Metal-binding</keyword>
<dbReference type="SUPFAM" id="SSF55008">
    <property type="entry name" value="HMA, heavy metal-associated domain"/>
    <property type="match status" value="1"/>
</dbReference>
<gene>
    <name evidence="4" type="ORF">CSSPTR1EN2_LOCUS7120</name>
</gene>
<protein>
    <recommendedName>
        <fullName evidence="3">HMA domain-containing protein</fullName>
    </recommendedName>
</protein>
<feature type="compositionally biased region" description="Polar residues" evidence="2">
    <location>
        <begin position="219"/>
        <end position="248"/>
    </location>
</feature>
<sequence length="345" mass="40552">MVQLFYGDNEPTWVIGNASHPVRAYMQQPARDYDTPYSYTDRQYTANRYMQPARDYEIPTYTDGQYTANRYMQPVRDYEIPIYTQRQYTASRYMQPARDFETAPAYANGQYTASRYMQPARDYEFPTYDEDRHYTTNRYLQPARDHQIPTYTDKHYTSSRYVEPALDYETPTYTGSQYTVSRYMQPSRDHEVRPYTDMHQVSPYDMQYAARHEIPMTHPSENWPRQYSVGSTPSSRNQQVPLSNQTGAARSRNPLPRLELKVPLCCERCEEKVKESLLDMDGVEGVLCDQSHQRVTITGNVQPQKALRRVKKVKKHSDFWTRESRVQQSAGGYSPSKKPSYTESY</sequence>
<dbReference type="EMBL" id="OZ019906">
    <property type="protein sequence ID" value="CAK9203906.1"/>
    <property type="molecule type" value="Genomic_DNA"/>
</dbReference>
<evidence type="ECO:0000259" key="3">
    <source>
        <dbReference type="PROSITE" id="PS50846"/>
    </source>
</evidence>